<keyword evidence="4" id="KW-1185">Reference proteome</keyword>
<evidence type="ECO:0000313" key="3">
    <source>
        <dbReference type="EMBL" id="MBB5366296.1"/>
    </source>
</evidence>
<dbReference type="Gene3D" id="1.10.260.40">
    <property type="entry name" value="lambda repressor-like DNA-binding domains"/>
    <property type="match status" value="1"/>
</dbReference>
<dbReference type="SMART" id="SM00530">
    <property type="entry name" value="HTH_XRE"/>
    <property type="match status" value="1"/>
</dbReference>
<dbReference type="Pfam" id="PF13384">
    <property type="entry name" value="HTH_23"/>
    <property type="match status" value="1"/>
</dbReference>
<name>A0A7W8K2G5_9DEIO</name>
<evidence type="ECO:0000313" key="4">
    <source>
        <dbReference type="Proteomes" id="UP000552709"/>
    </source>
</evidence>
<dbReference type="InterPro" id="IPR009057">
    <property type="entry name" value="Homeodomain-like_sf"/>
</dbReference>
<dbReference type="RefSeq" id="WP_184138203.1">
    <property type="nucleotide sequence ID" value="NZ_JACHFL010000035.1"/>
</dbReference>
<dbReference type="SUPFAM" id="SSF46689">
    <property type="entry name" value="Homeodomain-like"/>
    <property type="match status" value="1"/>
</dbReference>
<dbReference type="AlphaFoldDB" id="A0A7W8K2G5"/>
<dbReference type="GO" id="GO:0003677">
    <property type="term" value="F:DNA binding"/>
    <property type="evidence" value="ECO:0007669"/>
    <property type="project" value="UniProtKB-KW"/>
</dbReference>
<dbReference type="InterPro" id="IPR010982">
    <property type="entry name" value="Lambda_DNA-bd_dom_sf"/>
</dbReference>
<evidence type="ECO:0000256" key="1">
    <source>
        <dbReference type="SAM" id="MobiDB-lite"/>
    </source>
</evidence>
<protein>
    <submittedName>
        <fullName evidence="3">DNA-binding XRE family transcriptional regulator</fullName>
    </submittedName>
</protein>
<accession>A0A7W8K2G5</accession>
<organism evidence="3 4">
    <name type="scientific">Deinococcus humi</name>
    <dbReference type="NCBI Taxonomy" id="662880"/>
    <lineage>
        <taxon>Bacteria</taxon>
        <taxon>Thermotogati</taxon>
        <taxon>Deinococcota</taxon>
        <taxon>Deinococci</taxon>
        <taxon>Deinococcales</taxon>
        <taxon>Deinococcaceae</taxon>
        <taxon>Deinococcus</taxon>
    </lineage>
</organism>
<feature type="compositionally biased region" description="Basic and acidic residues" evidence="1">
    <location>
        <begin position="128"/>
        <end position="139"/>
    </location>
</feature>
<reference evidence="3 4" key="1">
    <citation type="submission" date="2020-08" db="EMBL/GenBank/DDBJ databases">
        <title>Genomic Encyclopedia of Type Strains, Phase IV (KMG-IV): sequencing the most valuable type-strain genomes for metagenomic binning, comparative biology and taxonomic classification.</title>
        <authorList>
            <person name="Goeker M."/>
        </authorList>
    </citation>
    <scope>NUCLEOTIDE SEQUENCE [LARGE SCALE GENOMIC DNA]</scope>
    <source>
        <strain evidence="3 4">DSM 27939</strain>
    </source>
</reference>
<dbReference type="SUPFAM" id="SSF47413">
    <property type="entry name" value="lambda repressor-like DNA-binding domains"/>
    <property type="match status" value="1"/>
</dbReference>
<dbReference type="PROSITE" id="PS50943">
    <property type="entry name" value="HTH_CROC1"/>
    <property type="match status" value="1"/>
</dbReference>
<proteinExistence type="predicted"/>
<dbReference type="Gene3D" id="1.10.10.60">
    <property type="entry name" value="Homeodomain-like"/>
    <property type="match status" value="1"/>
</dbReference>
<dbReference type="Proteomes" id="UP000552709">
    <property type="component" value="Unassembled WGS sequence"/>
</dbReference>
<feature type="domain" description="HTH cro/C1-type" evidence="2">
    <location>
        <begin position="7"/>
        <end position="60"/>
    </location>
</feature>
<dbReference type="CDD" id="cd00093">
    <property type="entry name" value="HTH_XRE"/>
    <property type="match status" value="1"/>
</dbReference>
<sequence length="160" mass="17439">MKEEKTLNQWRKERGLGVDELAERAGVGRSIGSWLYGGKVPKLKASLALAGALGVEVTQIRWGEKEEPQPVPAMPPRAEVKGNRSSVTREQYEMAKVWVEAGHSHSEAADAMGVSRETYYKALRRFAEEDAPQKADRGPTPKAAGSKPRTPKAEAAKAVS</sequence>
<dbReference type="EMBL" id="JACHFL010000035">
    <property type="protein sequence ID" value="MBB5366296.1"/>
    <property type="molecule type" value="Genomic_DNA"/>
</dbReference>
<evidence type="ECO:0000259" key="2">
    <source>
        <dbReference type="PROSITE" id="PS50943"/>
    </source>
</evidence>
<keyword evidence="3" id="KW-0238">DNA-binding</keyword>
<gene>
    <name evidence="3" type="ORF">HNQ08_005425</name>
</gene>
<feature type="region of interest" description="Disordered" evidence="1">
    <location>
        <begin position="64"/>
        <end position="86"/>
    </location>
</feature>
<feature type="region of interest" description="Disordered" evidence="1">
    <location>
        <begin position="128"/>
        <end position="160"/>
    </location>
</feature>
<feature type="compositionally biased region" description="Basic and acidic residues" evidence="1">
    <location>
        <begin position="151"/>
        <end position="160"/>
    </location>
</feature>
<comment type="caution">
    <text evidence="3">The sequence shown here is derived from an EMBL/GenBank/DDBJ whole genome shotgun (WGS) entry which is preliminary data.</text>
</comment>
<dbReference type="InterPro" id="IPR001387">
    <property type="entry name" value="Cro/C1-type_HTH"/>
</dbReference>